<dbReference type="Pfam" id="PF00680">
    <property type="entry name" value="RdRP_1"/>
    <property type="match status" value="1"/>
</dbReference>
<reference evidence="2" key="1">
    <citation type="submission" date="2017-04" db="EMBL/GenBank/DDBJ databases">
        <title>Unveiling RNA virosphere associated with marine microorganisms.</title>
        <authorList>
            <person name="Urayama S."/>
            <person name="Takaki Y."/>
            <person name="Nishi S."/>
            <person name="Yoshida Y."/>
            <person name="Deguchi S."/>
            <person name="Takai K."/>
            <person name="Nunoura T."/>
        </authorList>
    </citation>
    <scope>NUCLEOTIDE SEQUENCE</scope>
</reference>
<proteinExistence type="predicted"/>
<evidence type="ECO:0000259" key="1">
    <source>
        <dbReference type="Pfam" id="PF00680"/>
    </source>
</evidence>
<sequence>MKLSRILDHTSEMFNLNNTETGELSRILQRLVKGSLDTPNICSPILEKLGEAKVLDGWNSVFDNHKSEINDTLNSIEMNEKTKFGSRSRAKPWSDIKGDFLEFWNVSSTPVNLKPLKPEIQGRLRPWDLKRVISVIKNSTQSGLPFLVKKGLVKDKFLDEAYLISEWLRKYAAVPFIRTQEMLKTRVVWGIPIANIIYEGAFFYPFLEYQKKLSWRVALLGPDAVDEVASAMVIKAVSQGEMLVSMDFASYDRSLGPNLQSLYDEYKCSVFQPMYCDTILEIGERRVNISMITPDGLKSGPHGLPSGSADTNEAGSVIQATVANDTGLVGIGGDSSQFHGDDSIARLAGMAEVESYIASFERLKLEVNRTKTYIASNFIVFLQRLYHIDYIKDGKIGGIYSTYRALNRIMNFERFTAFLDDGIDGKDFNAIRTISILENCKFHPLFEEFVTYVWSLDKYNLKFSENGLSKYVEMMRQSEGTDGLIRNQYGTEVSGIHSFESFKIIEKLNKVG</sequence>
<dbReference type="SUPFAM" id="SSF56672">
    <property type="entry name" value="DNA/RNA polymerases"/>
    <property type="match status" value="1"/>
</dbReference>
<dbReference type="GO" id="GO:0003968">
    <property type="term" value="F:RNA-directed RNA polymerase activity"/>
    <property type="evidence" value="ECO:0007669"/>
    <property type="project" value="InterPro"/>
</dbReference>
<protein>
    <submittedName>
        <fullName evidence="2">RdRp</fullName>
    </submittedName>
</protein>
<dbReference type="AlphaFoldDB" id="A0A2V0RBX3"/>
<evidence type="ECO:0000313" key="2">
    <source>
        <dbReference type="EMBL" id="GBH22849.1"/>
    </source>
</evidence>
<organism evidence="2">
    <name type="scientific">viral metagenome</name>
    <dbReference type="NCBI Taxonomy" id="1070528"/>
    <lineage>
        <taxon>unclassified sequences</taxon>
        <taxon>metagenomes</taxon>
        <taxon>organismal metagenomes</taxon>
    </lineage>
</organism>
<dbReference type="EMBL" id="BDQE01000127">
    <property type="protein sequence ID" value="GBH22849.1"/>
    <property type="molecule type" value="Genomic_RNA"/>
</dbReference>
<dbReference type="GO" id="GO:0006351">
    <property type="term" value="P:DNA-templated transcription"/>
    <property type="evidence" value="ECO:0007669"/>
    <property type="project" value="InterPro"/>
</dbReference>
<dbReference type="GO" id="GO:0003723">
    <property type="term" value="F:RNA binding"/>
    <property type="evidence" value="ECO:0007669"/>
    <property type="project" value="InterPro"/>
</dbReference>
<name>A0A2V0RBX3_9ZZZZ</name>
<dbReference type="InterPro" id="IPR001205">
    <property type="entry name" value="RNA-dir_pol_C"/>
</dbReference>
<accession>A0A2V0RBX3</accession>
<dbReference type="InterPro" id="IPR043502">
    <property type="entry name" value="DNA/RNA_pol_sf"/>
</dbReference>
<comment type="caution">
    <text evidence="2">The sequence shown here is derived from an EMBL/GenBank/DDBJ whole genome shotgun (WGS) entry which is preliminary data.</text>
</comment>
<feature type="domain" description="RNA-directed RNA polymerase C-terminal" evidence="1">
    <location>
        <begin position="182"/>
        <end position="384"/>
    </location>
</feature>